<gene>
    <name evidence="1" type="ORF">S06H3_44247</name>
</gene>
<proteinExistence type="predicted"/>
<reference evidence="1" key="1">
    <citation type="journal article" date="2014" name="Front. Microbiol.">
        <title>High frequency of phylogenetically diverse reductive dehalogenase-homologous genes in deep subseafloor sedimentary metagenomes.</title>
        <authorList>
            <person name="Kawai M."/>
            <person name="Futagami T."/>
            <person name="Toyoda A."/>
            <person name="Takaki Y."/>
            <person name="Nishi S."/>
            <person name="Hori S."/>
            <person name="Arai W."/>
            <person name="Tsubouchi T."/>
            <person name="Morono Y."/>
            <person name="Uchiyama I."/>
            <person name="Ito T."/>
            <person name="Fujiyama A."/>
            <person name="Inagaki F."/>
            <person name="Takami H."/>
        </authorList>
    </citation>
    <scope>NUCLEOTIDE SEQUENCE</scope>
    <source>
        <strain evidence="1">Expedition CK06-06</strain>
    </source>
</reference>
<organism evidence="1">
    <name type="scientific">marine sediment metagenome</name>
    <dbReference type="NCBI Taxonomy" id="412755"/>
    <lineage>
        <taxon>unclassified sequences</taxon>
        <taxon>metagenomes</taxon>
        <taxon>ecological metagenomes</taxon>
    </lineage>
</organism>
<dbReference type="AlphaFoldDB" id="X1Q470"/>
<sequence length="64" mass="7446">MRLAKERERKDESKLAHEILTESLDEKGRRKRVVLNDETLKPLIEWANEIGVSPEELVLMLVSC</sequence>
<evidence type="ECO:0000313" key="1">
    <source>
        <dbReference type="EMBL" id="GAI38029.1"/>
    </source>
</evidence>
<feature type="non-terminal residue" evidence="1">
    <location>
        <position position="64"/>
    </location>
</feature>
<protein>
    <submittedName>
        <fullName evidence="1">Uncharacterized protein</fullName>
    </submittedName>
</protein>
<accession>X1Q470</accession>
<comment type="caution">
    <text evidence="1">The sequence shown here is derived from an EMBL/GenBank/DDBJ whole genome shotgun (WGS) entry which is preliminary data.</text>
</comment>
<name>X1Q470_9ZZZZ</name>
<dbReference type="EMBL" id="BARV01027504">
    <property type="protein sequence ID" value="GAI38029.1"/>
    <property type="molecule type" value="Genomic_DNA"/>
</dbReference>